<evidence type="ECO:0000313" key="5">
    <source>
        <dbReference type="EMBL" id="TBU05515.1"/>
    </source>
</evidence>
<comment type="similarity">
    <text evidence="1">Belongs to the eIF-2-alpha family.</text>
</comment>
<dbReference type="InterPro" id="IPR044126">
    <property type="entry name" value="S1_IF2_alpha"/>
</dbReference>
<dbReference type="CDD" id="cd04452">
    <property type="entry name" value="S1_IF2_alpha"/>
    <property type="match status" value="1"/>
</dbReference>
<dbReference type="EMBL" id="PITI01000461">
    <property type="protein sequence ID" value="TBU06382.1"/>
    <property type="molecule type" value="Genomic_DNA"/>
</dbReference>
<keyword evidence="2 5" id="KW-0396">Initiation factor</keyword>
<dbReference type="Gene3D" id="1.10.150.190">
    <property type="entry name" value="Translation initiation factor 2, subunit 1, domain 2"/>
    <property type="match status" value="1"/>
</dbReference>
<evidence type="ECO:0000259" key="4">
    <source>
        <dbReference type="PROSITE" id="PS50126"/>
    </source>
</evidence>
<dbReference type="VEuPathDB" id="MicrosporidiaDB:CWI39_1553p0010"/>
<evidence type="ECO:0000313" key="7">
    <source>
        <dbReference type="Proteomes" id="UP000291404"/>
    </source>
</evidence>
<dbReference type="PANTHER" id="PTHR10602">
    <property type="entry name" value="EUKARYOTIC TRANSLATION INITIATION FACTOR 2 SUBUNIT 1"/>
    <property type="match status" value="1"/>
</dbReference>
<dbReference type="InterPro" id="IPR024054">
    <property type="entry name" value="TIF2_asu_middle_sf"/>
</dbReference>
<dbReference type="SUPFAM" id="SSF116742">
    <property type="entry name" value="eIF2alpha middle domain-like"/>
    <property type="match status" value="1"/>
</dbReference>
<dbReference type="VEuPathDB" id="MicrosporidiaDB:CWI36_0461p0010"/>
<dbReference type="Pfam" id="PF07541">
    <property type="entry name" value="EIF_2_alpha"/>
    <property type="match status" value="1"/>
</dbReference>
<proteinExistence type="inferred from homology"/>
<dbReference type="Gene3D" id="2.40.50.140">
    <property type="entry name" value="Nucleic acid-binding proteins"/>
    <property type="match status" value="1"/>
</dbReference>
<dbReference type="GO" id="GO:0003743">
    <property type="term" value="F:translation initiation factor activity"/>
    <property type="evidence" value="ECO:0007669"/>
    <property type="project" value="UniProtKB-KW"/>
</dbReference>
<reference evidence="5 7" key="1">
    <citation type="submission" date="2017-12" db="EMBL/GenBank/DDBJ databases">
        <authorList>
            <person name="Pombert J.-F."/>
            <person name="Haag K.L."/>
            <person name="Ebert D."/>
        </authorList>
    </citation>
    <scope>NUCLEOTIDE SEQUENCE [LARGE SCALE GENOMIC DNA]</scope>
    <source>
        <strain evidence="5">BE-OM-2</strain>
    </source>
</reference>
<keyword evidence="3" id="KW-0648">Protein biosynthesis</keyword>
<protein>
    <submittedName>
        <fullName evidence="5">Subunit alpha of translation initiation factor 2</fullName>
    </submittedName>
</protein>
<dbReference type="PROSITE" id="PS50126">
    <property type="entry name" value="S1"/>
    <property type="match status" value="1"/>
</dbReference>
<dbReference type="SUPFAM" id="SSF110993">
    <property type="entry name" value="eIF-2-alpha, C-terminal domain"/>
    <property type="match status" value="1"/>
</dbReference>
<keyword evidence="7" id="KW-1185">Reference proteome</keyword>
<accession>A0A4Q9LDK5</accession>
<dbReference type="InterPro" id="IPR024055">
    <property type="entry name" value="TIF2_asu_C"/>
</dbReference>
<evidence type="ECO:0000256" key="1">
    <source>
        <dbReference type="ARBA" id="ARBA00007223"/>
    </source>
</evidence>
<dbReference type="EMBL" id="PITI01000627">
    <property type="protein sequence ID" value="TBU05515.1"/>
    <property type="molecule type" value="Genomic_DNA"/>
</dbReference>
<dbReference type="Proteomes" id="UP000291404">
    <property type="component" value="Unassembled WGS sequence"/>
</dbReference>
<name>A0A4Q9LDK5_9MICR</name>
<feature type="domain" description="S1 motif" evidence="4">
    <location>
        <begin position="17"/>
        <end position="88"/>
    </location>
</feature>
<dbReference type="STRING" id="148818.A0A4Q9LDK5"/>
<gene>
    <name evidence="6" type="ORF">CWI36_0461p0010</name>
    <name evidence="5" type="ORF">CWI36_0627p0010</name>
</gene>
<dbReference type="InterPro" id="IPR003029">
    <property type="entry name" value="S1_domain"/>
</dbReference>
<evidence type="ECO:0000256" key="3">
    <source>
        <dbReference type="ARBA" id="ARBA00022917"/>
    </source>
</evidence>
<dbReference type="SMART" id="SM00316">
    <property type="entry name" value="S1"/>
    <property type="match status" value="1"/>
</dbReference>
<dbReference type="AlphaFoldDB" id="A0A4Q9LDK5"/>
<dbReference type="GO" id="GO:0003723">
    <property type="term" value="F:RNA binding"/>
    <property type="evidence" value="ECO:0007669"/>
    <property type="project" value="InterPro"/>
</dbReference>
<dbReference type="InterPro" id="IPR012340">
    <property type="entry name" value="NA-bd_OB-fold"/>
</dbReference>
<sequence>MVNYSCRFYENEYPNIGEIVVGRITKVTDLGVYLDLLEYNNLEGLIVIGELTKKRIRNIQQHVKIGKIDVGFVIRVDKDKRYIDLSRKKVTKEDQDMCLKKYAINKISHNVMVLVAKKTNVQLLKLYEDFGWKKVQEHGTLYNYFSKIMNNIENVENNEFGKILFECIKMKFTVSKVKVRADIDVTCAASGGITAIKDALTSVKNVYPKIELHLIKPPTFSIIINTDDKEKGINIIKSACNLISENIRKLGGTFAVSNEAKVYGEKNRIDLLVKEMNDLAEYNDSEEDSNSDKINE</sequence>
<dbReference type="FunFam" id="2.40.50.140:FF:000015">
    <property type="entry name" value="Eukaryotic translation initiation factor 2 subunit alpha"/>
    <property type="match status" value="1"/>
</dbReference>
<dbReference type="Pfam" id="PF00575">
    <property type="entry name" value="S1"/>
    <property type="match status" value="1"/>
</dbReference>
<dbReference type="Gene3D" id="3.30.70.1130">
    <property type="entry name" value="EIF_2_alpha"/>
    <property type="match status" value="1"/>
</dbReference>
<dbReference type="VEuPathDB" id="MicrosporidiaDB:CWI36_0627p0010"/>
<organism evidence="5 7">
    <name type="scientific">Hamiltosporidium magnivora</name>
    <dbReference type="NCBI Taxonomy" id="148818"/>
    <lineage>
        <taxon>Eukaryota</taxon>
        <taxon>Fungi</taxon>
        <taxon>Fungi incertae sedis</taxon>
        <taxon>Microsporidia</taxon>
        <taxon>Dubosqiidae</taxon>
        <taxon>Hamiltosporidium</taxon>
    </lineage>
</organism>
<dbReference type="GO" id="GO:0043022">
    <property type="term" value="F:ribosome binding"/>
    <property type="evidence" value="ECO:0007669"/>
    <property type="project" value="TreeGrafter"/>
</dbReference>
<evidence type="ECO:0000313" key="6">
    <source>
        <dbReference type="EMBL" id="TBU06382.1"/>
    </source>
</evidence>
<dbReference type="PANTHER" id="PTHR10602:SF0">
    <property type="entry name" value="EUKARYOTIC TRANSLATION INITIATION FACTOR 2 SUBUNIT 1"/>
    <property type="match status" value="1"/>
</dbReference>
<comment type="caution">
    <text evidence="5">The sequence shown here is derived from an EMBL/GenBank/DDBJ whole genome shotgun (WGS) entry which is preliminary data.</text>
</comment>
<evidence type="ECO:0000256" key="2">
    <source>
        <dbReference type="ARBA" id="ARBA00022540"/>
    </source>
</evidence>
<dbReference type="SUPFAM" id="SSF50249">
    <property type="entry name" value="Nucleic acid-binding proteins"/>
    <property type="match status" value="1"/>
</dbReference>
<dbReference type="InterPro" id="IPR011488">
    <property type="entry name" value="TIF_2_asu"/>
</dbReference>